<dbReference type="EMBL" id="BGPR01002003">
    <property type="protein sequence ID" value="GBM66034.1"/>
    <property type="molecule type" value="Genomic_DNA"/>
</dbReference>
<comment type="caution">
    <text evidence="1">The sequence shown here is derived from an EMBL/GenBank/DDBJ whole genome shotgun (WGS) entry which is preliminary data.</text>
</comment>
<organism evidence="1 2">
    <name type="scientific">Araneus ventricosus</name>
    <name type="common">Orbweaver spider</name>
    <name type="synonym">Epeira ventricosa</name>
    <dbReference type="NCBI Taxonomy" id="182803"/>
    <lineage>
        <taxon>Eukaryota</taxon>
        <taxon>Metazoa</taxon>
        <taxon>Ecdysozoa</taxon>
        <taxon>Arthropoda</taxon>
        <taxon>Chelicerata</taxon>
        <taxon>Arachnida</taxon>
        <taxon>Araneae</taxon>
        <taxon>Araneomorphae</taxon>
        <taxon>Entelegynae</taxon>
        <taxon>Araneoidea</taxon>
        <taxon>Araneidae</taxon>
        <taxon>Araneus</taxon>
    </lineage>
</organism>
<sequence>MCCATNRVCSDAVVWLVPCGDKHAVGEPCCHLMVVNGAGRLCVAAVHMRNNAAAPSCHLGANILADSVLHRRRHACRRFSTTAACATSITAFCLRSATAGDNV</sequence>
<evidence type="ECO:0000313" key="1">
    <source>
        <dbReference type="EMBL" id="GBM66034.1"/>
    </source>
</evidence>
<protein>
    <submittedName>
        <fullName evidence="1">Uncharacterized protein</fullName>
    </submittedName>
</protein>
<reference evidence="1 2" key="1">
    <citation type="journal article" date="2019" name="Sci. Rep.">
        <title>Orb-weaving spider Araneus ventricosus genome elucidates the spidroin gene catalogue.</title>
        <authorList>
            <person name="Kono N."/>
            <person name="Nakamura H."/>
            <person name="Ohtoshi R."/>
            <person name="Moran D.A.P."/>
            <person name="Shinohara A."/>
            <person name="Yoshida Y."/>
            <person name="Fujiwara M."/>
            <person name="Mori M."/>
            <person name="Tomita M."/>
            <person name="Arakawa K."/>
        </authorList>
    </citation>
    <scope>NUCLEOTIDE SEQUENCE [LARGE SCALE GENOMIC DNA]</scope>
</reference>
<dbReference type="Proteomes" id="UP000499080">
    <property type="component" value="Unassembled WGS sequence"/>
</dbReference>
<gene>
    <name evidence="1" type="ORF">AVEN_39588_1</name>
</gene>
<keyword evidence="2" id="KW-1185">Reference proteome</keyword>
<name>A0A4Y2HKW2_ARAVE</name>
<dbReference type="AlphaFoldDB" id="A0A4Y2HKW2"/>
<proteinExistence type="predicted"/>
<evidence type="ECO:0000313" key="2">
    <source>
        <dbReference type="Proteomes" id="UP000499080"/>
    </source>
</evidence>
<accession>A0A4Y2HKW2</accession>